<dbReference type="EMBL" id="BPLR01012206">
    <property type="protein sequence ID" value="GIY52175.1"/>
    <property type="molecule type" value="Genomic_DNA"/>
</dbReference>
<organism evidence="2 3">
    <name type="scientific">Caerostris extrusa</name>
    <name type="common">Bark spider</name>
    <name type="synonym">Caerostris bankana</name>
    <dbReference type="NCBI Taxonomy" id="172846"/>
    <lineage>
        <taxon>Eukaryota</taxon>
        <taxon>Metazoa</taxon>
        <taxon>Ecdysozoa</taxon>
        <taxon>Arthropoda</taxon>
        <taxon>Chelicerata</taxon>
        <taxon>Arachnida</taxon>
        <taxon>Araneae</taxon>
        <taxon>Araneomorphae</taxon>
        <taxon>Entelegynae</taxon>
        <taxon>Araneoidea</taxon>
        <taxon>Araneidae</taxon>
        <taxon>Caerostris</taxon>
    </lineage>
</organism>
<dbReference type="Proteomes" id="UP001054945">
    <property type="component" value="Unassembled WGS sequence"/>
</dbReference>
<gene>
    <name evidence="2" type="ORF">CEXT_174851</name>
</gene>
<keyword evidence="1" id="KW-0732">Signal</keyword>
<comment type="caution">
    <text evidence="2">The sequence shown here is derived from an EMBL/GenBank/DDBJ whole genome shotgun (WGS) entry which is preliminary data.</text>
</comment>
<dbReference type="AlphaFoldDB" id="A0AAV4U379"/>
<reference evidence="2 3" key="1">
    <citation type="submission" date="2021-06" db="EMBL/GenBank/DDBJ databases">
        <title>Caerostris extrusa draft genome.</title>
        <authorList>
            <person name="Kono N."/>
            <person name="Arakawa K."/>
        </authorList>
    </citation>
    <scope>NUCLEOTIDE SEQUENCE [LARGE SCALE GENOMIC DNA]</scope>
</reference>
<name>A0AAV4U379_CAEEX</name>
<feature type="chain" id="PRO_5043528700" evidence="1">
    <location>
        <begin position="26"/>
        <end position="88"/>
    </location>
</feature>
<sequence length="88" mass="9628">MIGGEWATRVVINLSLLVSWTSLWGEPNASTQWKTLRTPHERNVAAVRVVEGEPSGTSAQVRISVVVADTQDKTLRIEAVEGFHVNSS</sequence>
<accession>A0AAV4U379</accession>
<evidence type="ECO:0000313" key="3">
    <source>
        <dbReference type="Proteomes" id="UP001054945"/>
    </source>
</evidence>
<evidence type="ECO:0000313" key="2">
    <source>
        <dbReference type="EMBL" id="GIY52175.1"/>
    </source>
</evidence>
<proteinExistence type="predicted"/>
<protein>
    <submittedName>
        <fullName evidence="2">Uncharacterized protein</fullName>
    </submittedName>
</protein>
<keyword evidence="3" id="KW-1185">Reference proteome</keyword>
<evidence type="ECO:0000256" key="1">
    <source>
        <dbReference type="SAM" id="SignalP"/>
    </source>
</evidence>
<feature type="signal peptide" evidence="1">
    <location>
        <begin position="1"/>
        <end position="25"/>
    </location>
</feature>